<proteinExistence type="predicted"/>
<evidence type="ECO:0000313" key="2">
    <source>
        <dbReference type="EMBL" id="HIU62902.1"/>
    </source>
</evidence>
<dbReference type="Proteomes" id="UP000824145">
    <property type="component" value="Unassembled WGS sequence"/>
</dbReference>
<feature type="transmembrane region" description="Helical" evidence="1">
    <location>
        <begin position="128"/>
        <end position="150"/>
    </location>
</feature>
<feature type="transmembrane region" description="Helical" evidence="1">
    <location>
        <begin position="277"/>
        <end position="297"/>
    </location>
</feature>
<dbReference type="EMBL" id="DVNJ01000020">
    <property type="protein sequence ID" value="HIU62902.1"/>
    <property type="molecule type" value="Genomic_DNA"/>
</dbReference>
<gene>
    <name evidence="2" type="ORF">IAB07_03935</name>
</gene>
<reference evidence="2" key="1">
    <citation type="submission" date="2020-10" db="EMBL/GenBank/DDBJ databases">
        <authorList>
            <person name="Gilroy R."/>
        </authorList>
    </citation>
    <scope>NUCLEOTIDE SEQUENCE</scope>
    <source>
        <strain evidence="2">9366</strain>
    </source>
</reference>
<evidence type="ECO:0000313" key="3">
    <source>
        <dbReference type="Proteomes" id="UP000824145"/>
    </source>
</evidence>
<feature type="transmembrane region" description="Helical" evidence="1">
    <location>
        <begin position="52"/>
        <end position="71"/>
    </location>
</feature>
<sequence>MDKNKALQNARANYKAAMVSSGAAFMIVLVLIDPDTYLLSALNGLELFGTKVAPALFPFFFFSGLITRLGGAERAGALFRRPASLFYNVPGCGGYVWCMSVLSGYPVGAKLTRELYEGGAIDRAQARAIASFTSTSGPLFVVGTVAAGMFENAKAGYILLAVHFTAALINGFFYRGKKQSFVGAAVKPKKSRPLEAVSESMSSALSSLLTVGGYIVVFGMAADALVNVGLIPLLARLFEPLVSREVAEGVLIGLIEVTKGADRIAKAGVDAYSALPALSFILSFGGLSIIGQSLSFLSPCGIGAGKFLLMKLTQSLAALLLSLILAIAIKAFS</sequence>
<feature type="transmembrane region" description="Helical" evidence="1">
    <location>
        <begin position="156"/>
        <end position="174"/>
    </location>
</feature>
<organism evidence="2 3">
    <name type="scientific">Candidatus Caccalectryoclostridium excrementigallinarum</name>
    <dbReference type="NCBI Taxonomy" id="2840710"/>
    <lineage>
        <taxon>Bacteria</taxon>
        <taxon>Bacillati</taxon>
        <taxon>Bacillota</taxon>
        <taxon>Clostridia</taxon>
        <taxon>Christensenellales</taxon>
        <taxon>Christensenellaceae</taxon>
        <taxon>Christensenellaceae incertae sedis</taxon>
        <taxon>Candidatus Caccalectryoclostridium</taxon>
    </lineage>
</organism>
<keyword evidence="1" id="KW-0812">Transmembrane</keyword>
<feature type="transmembrane region" description="Helical" evidence="1">
    <location>
        <begin position="12"/>
        <end position="32"/>
    </location>
</feature>
<feature type="transmembrane region" description="Helical" evidence="1">
    <location>
        <begin position="211"/>
        <end position="235"/>
    </location>
</feature>
<reference evidence="2" key="2">
    <citation type="journal article" date="2021" name="PeerJ">
        <title>Extensive microbial diversity within the chicken gut microbiome revealed by metagenomics and culture.</title>
        <authorList>
            <person name="Gilroy R."/>
            <person name="Ravi A."/>
            <person name="Getino M."/>
            <person name="Pursley I."/>
            <person name="Horton D.L."/>
            <person name="Alikhan N.F."/>
            <person name="Baker D."/>
            <person name="Gharbi K."/>
            <person name="Hall N."/>
            <person name="Watson M."/>
            <person name="Adriaenssens E.M."/>
            <person name="Foster-Nyarko E."/>
            <person name="Jarju S."/>
            <person name="Secka A."/>
            <person name="Antonio M."/>
            <person name="Oren A."/>
            <person name="Chaudhuri R.R."/>
            <person name="La Ragione R."/>
            <person name="Hildebrand F."/>
            <person name="Pallen M.J."/>
        </authorList>
    </citation>
    <scope>NUCLEOTIDE SEQUENCE</scope>
    <source>
        <strain evidence="2">9366</strain>
    </source>
</reference>
<evidence type="ECO:0000256" key="1">
    <source>
        <dbReference type="SAM" id="Phobius"/>
    </source>
</evidence>
<dbReference type="AlphaFoldDB" id="A0A9D1SKF8"/>
<comment type="caution">
    <text evidence="2">The sequence shown here is derived from an EMBL/GenBank/DDBJ whole genome shotgun (WGS) entry which is preliminary data.</text>
</comment>
<keyword evidence="1" id="KW-0472">Membrane</keyword>
<evidence type="ECO:0008006" key="4">
    <source>
        <dbReference type="Google" id="ProtNLM"/>
    </source>
</evidence>
<accession>A0A9D1SKF8</accession>
<name>A0A9D1SKF8_9FIRM</name>
<keyword evidence="1" id="KW-1133">Transmembrane helix</keyword>
<feature type="transmembrane region" description="Helical" evidence="1">
    <location>
        <begin position="309"/>
        <end position="329"/>
    </location>
</feature>
<protein>
    <recommendedName>
        <fullName evidence="4">Nucleoside recognition protein</fullName>
    </recommendedName>
</protein>